<gene>
    <name evidence="1" type="ordered locus">Cfla_2923</name>
</gene>
<dbReference type="AlphaFoldDB" id="D5UKE5"/>
<dbReference type="InterPro" id="IPR019719">
    <property type="entry name" value="DUF2599"/>
</dbReference>
<evidence type="ECO:0008006" key="3">
    <source>
        <dbReference type="Google" id="ProtNLM"/>
    </source>
</evidence>
<name>D5UKE5_CELFN</name>
<dbReference type="STRING" id="446466.Cfla_2923"/>
<sequence>MATGLAVLVAGCGPGDAGPRPAMTSLAPPPAARAAEPTAVAVPDAQAVRDTGAPFGAGPQGAGALLLVDGATVQEQDAGDGSTHRTVAAAPGVVAWVAPPHAGRVEVQPDGSATLHDEAGTVVTALGAPVGADGDPAVWRPHGDVLALDVATGPVSFVVGTDALLSAVWGDADGGPSLLVSPQPWVRRGSTAAQHALVSQVQVAAPEAAAASMQAQLWCHLLGAPDKDSWNIEPWRPEVGTLTMLATGCNPTDADA</sequence>
<proteinExistence type="predicted"/>
<dbReference type="KEGG" id="cfl:Cfla_2923"/>
<organism evidence="1 2">
    <name type="scientific">Cellulomonas flavigena (strain ATCC 482 / DSM 20109 / BCRC 11376 / JCM 18109 / NBRC 3775 / NCIMB 8073 / NRS 134)</name>
    <dbReference type="NCBI Taxonomy" id="446466"/>
    <lineage>
        <taxon>Bacteria</taxon>
        <taxon>Bacillati</taxon>
        <taxon>Actinomycetota</taxon>
        <taxon>Actinomycetes</taxon>
        <taxon>Micrococcales</taxon>
        <taxon>Cellulomonadaceae</taxon>
        <taxon>Cellulomonas</taxon>
    </lineage>
</organism>
<evidence type="ECO:0000313" key="1">
    <source>
        <dbReference type="EMBL" id="ADG75806.1"/>
    </source>
</evidence>
<dbReference type="Proteomes" id="UP000000849">
    <property type="component" value="Chromosome"/>
</dbReference>
<accession>D5UKE5</accession>
<dbReference type="EMBL" id="CP001964">
    <property type="protein sequence ID" value="ADG75806.1"/>
    <property type="molecule type" value="Genomic_DNA"/>
</dbReference>
<dbReference type="HOGENOM" id="CLU_1084598_0_0_11"/>
<evidence type="ECO:0000313" key="2">
    <source>
        <dbReference type="Proteomes" id="UP000000849"/>
    </source>
</evidence>
<keyword evidence="2" id="KW-1185">Reference proteome</keyword>
<dbReference type="Pfam" id="PF10783">
    <property type="entry name" value="DUF2599"/>
    <property type="match status" value="1"/>
</dbReference>
<reference evidence="1 2" key="1">
    <citation type="journal article" date="2010" name="Stand. Genomic Sci.">
        <title>Complete genome sequence of Cellulomonas flavigena type strain (134).</title>
        <authorList>
            <person name="Abt B."/>
            <person name="Foster B."/>
            <person name="Lapidus A."/>
            <person name="Clum A."/>
            <person name="Sun H."/>
            <person name="Pukall R."/>
            <person name="Lucas S."/>
            <person name="Glavina Del Rio T."/>
            <person name="Nolan M."/>
            <person name="Tice H."/>
            <person name="Cheng J.F."/>
            <person name="Pitluck S."/>
            <person name="Liolios K."/>
            <person name="Ivanova N."/>
            <person name="Mavromatis K."/>
            <person name="Ovchinnikova G."/>
            <person name="Pati A."/>
            <person name="Goodwin L."/>
            <person name="Chen A."/>
            <person name="Palaniappan K."/>
            <person name="Land M."/>
            <person name="Hauser L."/>
            <person name="Chang Y.J."/>
            <person name="Jeffries C.D."/>
            <person name="Rohde M."/>
            <person name="Goker M."/>
            <person name="Woyke T."/>
            <person name="Bristow J."/>
            <person name="Eisen J.A."/>
            <person name="Markowitz V."/>
            <person name="Hugenholtz P."/>
            <person name="Kyrpides N.C."/>
            <person name="Klenk H.P."/>
        </authorList>
    </citation>
    <scope>NUCLEOTIDE SEQUENCE [LARGE SCALE GENOMIC DNA]</scope>
    <source>
        <strain evidence="2">ATCC 482 / DSM 20109 / BCRC 11376 / JCM 18109 / NBRC 3775 / NCIMB 8073 / NRS 134</strain>
    </source>
</reference>
<protein>
    <recommendedName>
        <fullName evidence="3">DUF2599 domain-containing protein</fullName>
    </recommendedName>
</protein>